<feature type="signal peptide" evidence="1">
    <location>
        <begin position="1"/>
        <end position="24"/>
    </location>
</feature>
<name>A0AAW2CCA6_9ROSI</name>
<evidence type="ECO:0000313" key="2">
    <source>
        <dbReference type="EMBL" id="KAK9995308.1"/>
    </source>
</evidence>
<evidence type="ECO:0000256" key="1">
    <source>
        <dbReference type="SAM" id="SignalP"/>
    </source>
</evidence>
<dbReference type="Proteomes" id="UP001459277">
    <property type="component" value="Unassembled WGS sequence"/>
</dbReference>
<reference evidence="2 3" key="1">
    <citation type="submission" date="2024-01" db="EMBL/GenBank/DDBJ databases">
        <title>A telomere-to-telomere, gap-free genome of sweet tea (Lithocarpus litseifolius).</title>
        <authorList>
            <person name="Zhou J."/>
        </authorList>
    </citation>
    <scope>NUCLEOTIDE SEQUENCE [LARGE SCALE GENOMIC DNA]</scope>
    <source>
        <strain evidence="2">Zhou-2022a</strain>
        <tissue evidence="2">Leaf</tissue>
    </source>
</reference>
<dbReference type="AlphaFoldDB" id="A0AAW2CCA6"/>
<feature type="chain" id="PRO_5043497936" evidence="1">
    <location>
        <begin position="25"/>
        <end position="104"/>
    </location>
</feature>
<protein>
    <submittedName>
        <fullName evidence="2">Uncharacterized protein</fullName>
    </submittedName>
</protein>
<dbReference type="EMBL" id="JAZDWU010000007">
    <property type="protein sequence ID" value="KAK9995308.1"/>
    <property type="molecule type" value="Genomic_DNA"/>
</dbReference>
<gene>
    <name evidence="2" type="ORF">SO802_019994</name>
</gene>
<comment type="caution">
    <text evidence="2">The sequence shown here is derived from an EMBL/GenBank/DDBJ whole genome shotgun (WGS) entry which is preliminary data.</text>
</comment>
<keyword evidence="3" id="KW-1185">Reference proteome</keyword>
<sequence length="104" mass="11923">MNSEVKRGLLLGLLLLTALSLTWSLFFTDENMKKLTEARDGKELSRVVFINQINSQPLPWDDVSFSLKIFSNSWELAGEEDDVDGGVVEFGEVVRKEEEEEKEW</sequence>
<proteinExistence type="predicted"/>
<accession>A0AAW2CCA6</accession>
<keyword evidence="1" id="KW-0732">Signal</keyword>
<organism evidence="2 3">
    <name type="scientific">Lithocarpus litseifolius</name>
    <dbReference type="NCBI Taxonomy" id="425828"/>
    <lineage>
        <taxon>Eukaryota</taxon>
        <taxon>Viridiplantae</taxon>
        <taxon>Streptophyta</taxon>
        <taxon>Embryophyta</taxon>
        <taxon>Tracheophyta</taxon>
        <taxon>Spermatophyta</taxon>
        <taxon>Magnoliopsida</taxon>
        <taxon>eudicotyledons</taxon>
        <taxon>Gunneridae</taxon>
        <taxon>Pentapetalae</taxon>
        <taxon>rosids</taxon>
        <taxon>fabids</taxon>
        <taxon>Fagales</taxon>
        <taxon>Fagaceae</taxon>
        <taxon>Lithocarpus</taxon>
    </lineage>
</organism>
<evidence type="ECO:0000313" key="3">
    <source>
        <dbReference type="Proteomes" id="UP001459277"/>
    </source>
</evidence>